<accession>A0AA39M098</accession>
<organism evidence="2 3">
    <name type="scientific">Steinernema hermaphroditum</name>
    <dbReference type="NCBI Taxonomy" id="289476"/>
    <lineage>
        <taxon>Eukaryota</taxon>
        <taxon>Metazoa</taxon>
        <taxon>Ecdysozoa</taxon>
        <taxon>Nematoda</taxon>
        <taxon>Chromadorea</taxon>
        <taxon>Rhabditida</taxon>
        <taxon>Tylenchina</taxon>
        <taxon>Panagrolaimomorpha</taxon>
        <taxon>Strongyloidoidea</taxon>
        <taxon>Steinernematidae</taxon>
        <taxon>Steinernema</taxon>
    </lineage>
</organism>
<evidence type="ECO:0000313" key="2">
    <source>
        <dbReference type="EMBL" id="KAK0416088.1"/>
    </source>
</evidence>
<protein>
    <recommendedName>
        <fullName evidence="4">Dynein heavy chain C-terminal domain-containing protein</fullName>
    </recommendedName>
</protein>
<dbReference type="AlphaFoldDB" id="A0AA39M098"/>
<dbReference type="EMBL" id="JAUCMV010000002">
    <property type="protein sequence ID" value="KAK0416088.1"/>
    <property type="molecule type" value="Genomic_DNA"/>
</dbReference>
<feature type="compositionally biased region" description="Basic and acidic residues" evidence="1">
    <location>
        <begin position="1"/>
        <end position="16"/>
    </location>
</feature>
<feature type="region of interest" description="Disordered" evidence="1">
    <location>
        <begin position="1"/>
        <end position="28"/>
    </location>
</feature>
<evidence type="ECO:0008006" key="4">
    <source>
        <dbReference type="Google" id="ProtNLM"/>
    </source>
</evidence>
<evidence type="ECO:0000313" key="3">
    <source>
        <dbReference type="Proteomes" id="UP001175271"/>
    </source>
</evidence>
<keyword evidence="3" id="KW-1185">Reference proteome</keyword>
<dbReference type="Gene3D" id="3.10.490.20">
    <property type="match status" value="1"/>
</dbReference>
<dbReference type="Proteomes" id="UP001175271">
    <property type="component" value="Unassembled WGS sequence"/>
</dbReference>
<proteinExistence type="predicted"/>
<evidence type="ECO:0000256" key="1">
    <source>
        <dbReference type="SAM" id="MobiDB-lite"/>
    </source>
</evidence>
<dbReference type="InterPro" id="IPR043160">
    <property type="entry name" value="Dynein_C_barrel"/>
</dbReference>
<comment type="caution">
    <text evidence="2">The sequence shown here is derived from an EMBL/GenBank/DDBJ whole genome shotgun (WGS) entry which is preliminary data.</text>
</comment>
<gene>
    <name evidence="2" type="ORF">QR680_012293</name>
</gene>
<name>A0AA39M098_9BILA</name>
<reference evidence="2" key="1">
    <citation type="submission" date="2023-06" db="EMBL/GenBank/DDBJ databases">
        <title>Genomic analysis of the entomopathogenic nematode Steinernema hermaphroditum.</title>
        <authorList>
            <person name="Schwarz E.M."/>
            <person name="Heppert J.K."/>
            <person name="Baniya A."/>
            <person name="Schwartz H.T."/>
            <person name="Tan C.-H."/>
            <person name="Antoshechkin I."/>
            <person name="Sternberg P.W."/>
            <person name="Goodrich-Blair H."/>
            <person name="Dillman A.R."/>
        </authorList>
    </citation>
    <scope>NUCLEOTIDE SEQUENCE</scope>
    <source>
        <strain evidence="2">PS9179</strain>
        <tissue evidence="2">Whole animal</tissue>
    </source>
</reference>
<sequence>MREDNTNAHNEHKEEMPTDTGGEDGLDYDVEGLFDVQNGIKKSETEKRPVGPMMITATALWKSMEQNNKIKSCLQHREILRRLSSNLEYMEYTFVTLDPDRHPIGRFMNNLEDDRREMEKAFKDIEEADGKLPNVDELTADAKLLANGTVLSSPMRFYKKRALPSSAPLNSLPPLIVAWSPKGAKDIYDEAESVWVPLYVDKRRERAIATVQIPCGRSQRDKWILASVAVFLNSPA</sequence>